<organism evidence="2">
    <name type="scientific">Rhipicephalus pulchellus</name>
    <name type="common">Yellow backed tick</name>
    <name type="synonym">Dermacentor pulchellus</name>
    <dbReference type="NCBI Taxonomy" id="72859"/>
    <lineage>
        <taxon>Eukaryota</taxon>
        <taxon>Metazoa</taxon>
        <taxon>Ecdysozoa</taxon>
        <taxon>Arthropoda</taxon>
        <taxon>Chelicerata</taxon>
        <taxon>Arachnida</taxon>
        <taxon>Acari</taxon>
        <taxon>Parasitiformes</taxon>
        <taxon>Ixodida</taxon>
        <taxon>Ixodoidea</taxon>
        <taxon>Ixodidae</taxon>
        <taxon>Rhipicephalinae</taxon>
        <taxon>Rhipicephalus</taxon>
        <taxon>Rhipicephalus</taxon>
    </lineage>
</organism>
<dbReference type="EMBL" id="GACK01003881">
    <property type="protein sequence ID" value="JAA61153.1"/>
    <property type="molecule type" value="mRNA"/>
</dbReference>
<dbReference type="InterPro" id="IPR043502">
    <property type="entry name" value="DNA/RNA_pol_sf"/>
</dbReference>
<sequence>KLQTSKRNRSSIAFLHTNIRSVIPKRDSLCSLISSSSCNVVLLTTETWLNSSIRDSEILPLFPDFDIFRKDRVDDTRGGGVLIATSYELRCIPIMIQSPLEMLWLCCTASFPRILLGICYRPPTADAAFLPAFHDALCEITKSYPNTPVLLFADFNFPSIAWSNLASTLTKSNMASEFVNTCLTFGLSQVVNNPTRTTDHSANILDLILTSHPENLSNITYLNGLSDHMVLYATFSCHMSSPTRIKKTLTLYDRGDYNSMAQDLTTFYENFEADFHLRSLETNWLLFKSEFLRLVKIYVPTITISERKQSPWFNTTLKRLNNKKKRLFRSAKSSQSDFQWEKYHVAVRQYERHVAEAKRGFFSNTLPSMLHTNPKRFWQCINPQGSSPVFLRDSSGSPVPESETADALNAAFCSVFTNECPEILPQLPPSNYPPMTNITFDANGIVKIIESLKNSSSCGIDGINAKVLKSTKHITSLFLTLIFQQSLSTGLIPCDWKVGKIIPIFKKGDRTNPSNYRPISLTSVCSKLMEHVLHSHIANFLASVNFFHPNQHGFRKAHSCNTQLALFLHDLHSNLDLNIATDALFLDFEKAFDKVSHILLMHKVSHLNIHPDTVNWIREFLTDRLQFVSTNSFSSSLSPVLSGVPQGSVLGPLLFLIYINDLPGNVSSNIRFFADDCVLYRPITNSIDSSSLQDDLLEIQAWCSKWYMSLNVSKCSQVSFHRRRNYVAPSYTLNNNTLTQCKTFKYLGVYISSDLSWNHHIHQLTNSCNRLLGYLRRNLSSASPEVKLLAYKTLIRSKLEYASTIYDNHQANITNSLESVQNRAARFILSDYSYRTSVSALKSQLCLPSLSSRRKSARLTLFFRFFHSLPPGNQIIIPAHRSSRHSHRNAVYLPRAHTTTFQRSFFLHTAGEWNALPSDIAHITDIAQFKAAIEDHLSS</sequence>
<protein>
    <submittedName>
        <fullName evidence="2">Putative tick transposon</fullName>
    </submittedName>
</protein>
<dbReference type="InterPro" id="IPR005135">
    <property type="entry name" value="Endo/exonuclease/phosphatase"/>
</dbReference>
<dbReference type="GO" id="GO:0071897">
    <property type="term" value="P:DNA biosynthetic process"/>
    <property type="evidence" value="ECO:0007669"/>
    <property type="project" value="UniProtKB-ARBA"/>
</dbReference>
<dbReference type="Pfam" id="PF00078">
    <property type="entry name" value="RVT_1"/>
    <property type="match status" value="1"/>
</dbReference>
<dbReference type="GO" id="GO:0061343">
    <property type="term" value="P:cell adhesion involved in heart morphogenesis"/>
    <property type="evidence" value="ECO:0007669"/>
    <property type="project" value="TreeGrafter"/>
</dbReference>
<dbReference type="InterPro" id="IPR036691">
    <property type="entry name" value="Endo/exonu/phosph_ase_sf"/>
</dbReference>
<dbReference type="PANTHER" id="PTHR33395">
    <property type="entry name" value="TRANSCRIPTASE, PUTATIVE-RELATED-RELATED"/>
    <property type="match status" value="1"/>
</dbReference>
<dbReference type="InterPro" id="IPR000477">
    <property type="entry name" value="RT_dom"/>
</dbReference>
<dbReference type="SUPFAM" id="SSF56219">
    <property type="entry name" value="DNase I-like"/>
    <property type="match status" value="1"/>
</dbReference>
<dbReference type="PANTHER" id="PTHR33395:SF22">
    <property type="entry name" value="REVERSE TRANSCRIPTASE DOMAIN-CONTAINING PROTEIN"/>
    <property type="match status" value="1"/>
</dbReference>
<dbReference type="GO" id="GO:0003824">
    <property type="term" value="F:catalytic activity"/>
    <property type="evidence" value="ECO:0007669"/>
    <property type="project" value="InterPro"/>
</dbReference>
<reference evidence="2" key="1">
    <citation type="submission" date="2012-11" db="EMBL/GenBank/DDBJ databases">
        <authorList>
            <person name="Lucero-Rivera Y.E."/>
            <person name="Tovar-Ramirez D."/>
        </authorList>
    </citation>
    <scope>NUCLEOTIDE SEQUENCE</scope>
    <source>
        <tissue evidence="2">Salivary gland</tissue>
    </source>
</reference>
<dbReference type="AlphaFoldDB" id="L7MD44"/>
<dbReference type="PROSITE" id="PS50878">
    <property type="entry name" value="RT_POL"/>
    <property type="match status" value="1"/>
</dbReference>
<proteinExistence type="evidence at transcript level"/>
<feature type="non-terminal residue" evidence="2">
    <location>
        <position position="1"/>
    </location>
</feature>
<name>L7MD44_RHIPC</name>
<dbReference type="GO" id="GO:0007508">
    <property type="term" value="P:larval heart development"/>
    <property type="evidence" value="ECO:0007669"/>
    <property type="project" value="TreeGrafter"/>
</dbReference>
<dbReference type="CDD" id="cd01650">
    <property type="entry name" value="RT_nLTR_like"/>
    <property type="match status" value="1"/>
</dbReference>
<feature type="domain" description="Reverse transcriptase" evidence="1">
    <location>
        <begin position="485"/>
        <end position="751"/>
    </location>
</feature>
<dbReference type="Pfam" id="PF14529">
    <property type="entry name" value="Exo_endo_phos_2"/>
    <property type="match status" value="1"/>
</dbReference>
<reference evidence="2" key="2">
    <citation type="journal article" date="2015" name="J. Proteomics">
        <title>Sexual differences in the sialomes of the zebra tick, Rhipicephalus pulchellus.</title>
        <authorList>
            <person name="Tan A.W."/>
            <person name="Francischetti I.M."/>
            <person name="Slovak M."/>
            <person name="Kini R.M."/>
            <person name="Ribeiro J.M."/>
        </authorList>
    </citation>
    <scope>NUCLEOTIDE SEQUENCE</scope>
    <source>
        <tissue evidence="2">Salivary gland</tissue>
    </source>
</reference>
<feature type="non-terminal residue" evidence="2">
    <location>
        <position position="939"/>
    </location>
</feature>
<dbReference type="SUPFAM" id="SSF56672">
    <property type="entry name" value="DNA/RNA polymerases"/>
    <property type="match status" value="1"/>
</dbReference>
<dbReference type="Gene3D" id="3.60.10.10">
    <property type="entry name" value="Endonuclease/exonuclease/phosphatase"/>
    <property type="match status" value="1"/>
</dbReference>
<evidence type="ECO:0000259" key="1">
    <source>
        <dbReference type="PROSITE" id="PS50878"/>
    </source>
</evidence>
<accession>L7MD44</accession>
<dbReference type="GO" id="GO:0031012">
    <property type="term" value="C:extracellular matrix"/>
    <property type="evidence" value="ECO:0007669"/>
    <property type="project" value="TreeGrafter"/>
</dbReference>
<evidence type="ECO:0000313" key="2">
    <source>
        <dbReference type="EMBL" id="JAA61153.1"/>
    </source>
</evidence>